<gene>
    <name evidence="3" type="ORF">LY02_02676</name>
</gene>
<evidence type="ECO:0000313" key="4">
    <source>
        <dbReference type="Proteomes" id="UP000239997"/>
    </source>
</evidence>
<evidence type="ECO:0000259" key="2">
    <source>
        <dbReference type="Pfam" id="PF18962"/>
    </source>
</evidence>
<evidence type="ECO:0000313" key="3">
    <source>
        <dbReference type="EMBL" id="PRX12265.1"/>
    </source>
</evidence>
<evidence type="ECO:0000256" key="1">
    <source>
        <dbReference type="ARBA" id="ARBA00022729"/>
    </source>
</evidence>
<sequence>MPLLIISSFMFLYAQILVVEYTYNDPECCPSNQHPTTTRVNVTGTSLQILIPATAYCLSYRVGTICPDFREPIWTAKVCQTCRGIGIVPKNENIGNTKISPNPSNGVTTFTFESSDIKLHKIIIYNLNGIEVEIIDIPDYKESIYKKTWDGKDILKKGVYFVSFQTSKGKKVEKLIIK</sequence>
<proteinExistence type="predicted"/>
<keyword evidence="4" id="KW-1185">Reference proteome</keyword>
<name>A0ABX5E1B2_NONUL</name>
<dbReference type="Pfam" id="PF18962">
    <property type="entry name" value="Por_Secre_tail"/>
    <property type="match status" value="1"/>
</dbReference>
<dbReference type="NCBIfam" id="TIGR04183">
    <property type="entry name" value="Por_Secre_tail"/>
    <property type="match status" value="1"/>
</dbReference>
<protein>
    <submittedName>
        <fullName evidence="3">Secreted protein (Por secretion system target)</fullName>
    </submittedName>
</protein>
<dbReference type="Proteomes" id="UP000239997">
    <property type="component" value="Unassembled WGS sequence"/>
</dbReference>
<dbReference type="RefSeq" id="WP_081866512.1">
    <property type="nucleotide sequence ID" value="NZ_JPJI01000012.1"/>
</dbReference>
<feature type="domain" description="Secretion system C-terminal sorting" evidence="2">
    <location>
        <begin position="99"/>
        <end position="177"/>
    </location>
</feature>
<reference evidence="3 4" key="1">
    <citation type="submission" date="2018-03" db="EMBL/GenBank/DDBJ databases">
        <title>Genomic Encyclopedia of Archaeal and Bacterial Type Strains, Phase II (KMG-II): from individual species to whole genera.</title>
        <authorList>
            <person name="Goeker M."/>
        </authorList>
    </citation>
    <scope>NUCLEOTIDE SEQUENCE [LARGE SCALE GENOMIC DNA]</scope>
    <source>
        <strain evidence="3 4">DSM 22727</strain>
    </source>
</reference>
<organism evidence="3 4">
    <name type="scientific">Nonlabens ulvanivorans</name>
    <name type="common">Persicivirga ulvanivorans</name>
    <dbReference type="NCBI Taxonomy" id="906888"/>
    <lineage>
        <taxon>Bacteria</taxon>
        <taxon>Pseudomonadati</taxon>
        <taxon>Bacteroidota</taxon>
        <taxon>Flavobacteriia</taxon>
        <taxon>Flavobacteriales</taxon>
        <taxon>Flavobacteriaceae</taxon>
        <taxon>Nonlabens</taxon>
    </lineage>
</organism>
<accession>A0ABX5E1B2</accession>
<dbReference type="EMBL" id="PVNA01000007">
    <property type="protein sequence ID" value="PRX12265.1"/>
    <property type="molecule type" value="Genomic_DNA"/>
</dbReference>
<dbReference type="InterPro" id="IPR026444">
    <property type="entry name" value="Secre_tail"/>
</dbReference>
<keyword evidence="1" id="KW-0732">Signal</keyword>
<comment type="caution">
    <text evidence="3">The sequence shown here is derived from an EMBL/GenBank/DDBJ whole genome shotgun (WGS) entry which is preliminary data.</text>
</comment>